<dbReference type="Proteomes" id="UP000515908">
    <property type="component" value="Chromosome 17"/>
</dbReference>
<dbReference type="SUPFAM" id="SSF53474">
    <property type="entry name" value="alpha/beta-Hydrolases"/>
    <property type="match status" value="1"/>
</dbReference>
<dbReference type="PANTHER" id="PTHR43433">
    <property type="entry name" value="HYDROLASE, ALPHA/BETA FOLD FAMILY PROTEIN"/>
    <property type="match status" value="1"/>
</dbReference>
<dbReference type="VEuPathDB" id="TriTrypDB:ADEAN_000794300"/>
<dbReference type="OrthoDB" id="19657at2759"/>
<dbReference type="PANTHER" id="PTHR43433:SF7">
    <property type="entry name" value="ALPHA_BETA FOLD FAMILY, PUTATIVE-RELATED"/>
    <property type="match status" value="1"/>
</dbReference>
<evidence type="ECO:0000313" key="3">
    <source>
        <dbReference type="Proteomes" id="UP000515908"/>
    </source>
</evidence>
<name>A0A7G2CQG7_9TRYP</name>
<keyword evidence="2" id="KW-0031">Aminopeptidase</keyword>
<dbReference type="InterPro" id="IPR050471">
    <property type="entry name" value="AB_hydrolase"/>
</dbReference>
<keyword evidence="3" id="KW-1185">Reference proteome</keyword>
<organism evidence="2 3">
    <name type="scientific">Angomonas deanei</name>
    <dbReference type="NCBI Taxonomy" id="59799"/>
    <lineage>
        <taxon>Eukaryota</taxon>
        <taxon>Discoba</taxon>
        <taxon>Euglenozoa</taxon>
        <taxon>Kinetoplastea</taxon>
        <taxon>Metakinetoplastina</taxon>
        <taxon>Trypanosomatida</taxon>
        <taxon>Trypanosomatidae</taxon>
        <taxon>Strigomonadinae</taxon>
        <taxon>Angomonas</taxon>
    </lineage>
</organism>
<dbReference type="InterPro" id="IPR000073">
    <property type="entry name" value="AB_hydrolase_1"/>
</dbReference>
<dbReference type="GO" id="GO:0004177">
    <property type="term" value="F:aminopeptidase activity"/>
    <property type="evidence" value="ECO:0007669"/>
    <property type="project" value="UniProtKB-KW"/>
</dbReference>
<evidence type="ECO:0000259" key="1">
    <source>
        <dbReference type="Pfam" id="PF00561"/>
    </source>
</evidence>
<proteinExistence type="predicted"/>
<evidence type="ECO:0000313" key="2">
    <source>
        <dbReference type="EMBL" id="CAD2220422.1"/>
    </source>
</evidence>
<dbReference type="Pfam" id="PF00561">
    <property type="entry name" value="Abhydrolase_1"/>
    <property type="match status" value="1"/>
</dbReference>
<protein>
    <submittedName>
        <fullName evidence="2">Serine aminopeptidase, S33/Alpha/beta hydrolase family/alpha/beta hydrolase fold/Dienelactone hydrolase family, putative</fullName>
    </submittedName>
</protein>
<accession>A0A7G2CQG7</accession>
<reference evidence="2 3" key="1">
    <citation type="submission" date="2020-08" db="EMBL/GenBank/DDBJ databases">
        <authorList>
            <person name="Newling K."/>
            <person name="Davey J."/>
            <person name="Forrester S."/>
        </authorList>
    </citation>
    <scope>NUCLEOTIDE SEQUENCE [LARGE SCALE GENOMIC DNA]</scope>
    <source>
        <strain evidence="3">Crithidia deanei Carvalho (ATCC PRA-265)</strain>
    </source>
</reference>
<feature type="domain" description="AB hydrolase-1" evidence="1">
    <location>
        <begin position="19"/>
        <end position="203"/>
    </location>
</feature>
<keyword evidence="2" id="KW-0378">Hydrolase</keyword>
<keyword evidence="2" id="KW-0645">Protease</keyword>
<dbReference type="Gene3D" id="3.40.50.1820">
    <property type="entry name" value="alpha/beta hydrolase"/>
    <property type="match status" value="1"/>
</dbReference>
<dbReference type="AlphaFoldDB" id="A0A7G2CQG7"/>
<gene>
    <name evidence="2" type="ORF">ADEAN_000794300</name>
</gene>
<dbReference type="EMBL" id="LR877161">
    <property type="protein sequence ID" value="CAD2220422.1"/>
    <property type="molecule type" value="Genomic_DNA"/>
</dbReference>
<dbReference type="InterPro" id="IPR029058">
    <property type="entry name" value="AB_hydrolase_fold"/>
</dbReference>
<sequence>MVEDCYGLLQVLELVERGVHIFGVSMGGMIAQQYCITHPDTVLSMTLHMTHAGIGDCIKPPLLTYLMFLKRPKSDSPRDVAESMADFVDTLSHGYRYEKDERGNILENEHNRQMREKVVSFFERISERDGAQNSLGLPRQAVAVMRAPKRLQRLRDVCGKYQIPVVVMHGGRDPLIPVSNGYQLAEAIPHAQLVVFPEVGHDFPEDLTRTFAEQTMLNMKTGELKKNSEKKK</sequence>